<organism evidence="3 4">
    <name type="scientific">Anatilimnocola aggregata</name>
    <dbReference type="NCBI Taxonomy" id="2528021"/>
    <lineage>
        <taxon>Bacteria</taxon>
        <taxon>Pseudomonadati</taxon>
        <taxon>Planctomycetota</taxon>
        <taxon>Planctomycetia</taxon>
        <taxon>Pirellulales</taxon>
        <taxon>Pirellulaceae</taxon>
        <taxon>Anatilimnocola</taxon>
    </lineage>
</organism>
<evidence type="ECO:0000313" key="3">
    <source>
        <dbReference type="EMBL" id="QDU27273.1"/>
    </source>
</evidence>
<protein>
    <recommendedName>
        <fullName evidence="5">Secretin/TonB short N-terminal domain-containing protein</fullName>
    </recommendedName>
</protein>
<feature type="signal peptide" evidence="2">
    <location>
        <begin position="1"/>
        <end position="26"/>
    </location>
</feature>
<evidence type="ECO:0000256" key="1">
    <source>
        <dbReference type="SAM" id="MobiDB-lite"/>
    </source>
</evidence>
<keyword evidence="2" id="KW-0732">Signal</keyword>
<dbReference type="Proteomes" id="UP000315017">
    <property type="component" value="Chromosome"/>
</dbReference>
<dbReference type="PANTHER" id="PTHR30604:SF1">
    <property type="entry name" value="DNA UTILIZATION PROTEIN HOFQ"/>
    <property type="match status" value="1"/>
</dbReference>
<dbReference type="AlphaFoldDB" id="A0A517YAL5"/>
<evidence type="ECO:0008006" key="5">
    <source>
        <dbReference type="Google" id="ProtNLM"/>
    </source>
</evidence>
<dbReference type="PANTHER" id="PTHR30604">
    <property type="entry name" value="PROTEIN TRANSPORT PROTEIN HOFQ"/>
    <property type="match status" value="1"/>
</dbReference>
<feature type="chain" id="PRO_5021948516" description="Secretin/TonB short N-terminal domain-containing protein" evidence="2">
    <location>
        <begin position="27"/>
        <end position="252"/>
    </location>
</feature>
<evidence type="ECO:0000313" key="4">
    <source>
        <dbReference type="Proteomes" id="UP000315017"/>
    </source>
</evidence>
<keyword evidence="4" id="KW-1185">Reference proteome</keyword>
<dbReference type="KEGG" id="aagg:ETAA8_23600"/>
<sequence precursor="true">MPNLFRWCFARSVLVLLFVGYSSADAQVSLSATADSDATAEEKIEAILLTKISLAFKETPLSDVMTAVSEKSGIQIILSKKIEDAGVQPDQPVTIALKDVSIQSFLNLTLRNLNLTFMVRDEVLVITTVEETQSPENMTTRVYPIKDLLDAKTHDYDALIDLITSTIEPDSWQDVGGPGSISAFENSCCLVFSQRRDIHQRVAALLTTLRKAKTVQGIAPAAPVPSKASTGLPSTTGRNSGFLLPTTSAAKE</sequence>
<proteinExistence type="predicted"/>
<dbReference type="RefSeq" id="WP_145088125.1">
    <property type="nucleotide sequence ID" value="NZ_CP036274.1"/>
</dbReference>
<name>A0A517YAL5_9BACT</name>
<dbReference type="InterPro" id="IPR051808">
    <property type="entry name" value="Type_IV_pilus_biogenesis"/>
</dbReference>
<dbReference type="EMBL" id="CP036274">
    <property type="protein sequence ID" value="QDU27273.1"/>
    <property type="molecule type" value="Genomic_DNA"/>
</dbReference>
<reference evidence="3 4" key="1">
    <citation type="submission" date="2019-02" db="EMBL/GenBank/DDBJ databases">
        <title>Deep-cultivation of Planctomycetes and their phenomic and genomic characterization uncovers novel biology.</title>
        <authorList>
            <person name="Wiegand S."/>
            <person name="Jogler M."/>
            <person name="Boedeker C."/>
            <person name="Pinto D."/>
            <person name="Vollmers J."/>
            <person name="Rivas-Marin E."/>
            <person name="Kohn T."/>
            <person name="Peeters S.H."/>
            <person name="Heuer A."/>
            <person name="Rast P."/>
            <person name="Oberbeckmann S."/>
            <person name="Bunk B."/>
            <person name="Jeske O."/>
            <person name="Meyerdierks A."/>
            <person name="Storesund J.E."/>
            <person name="Kallscheuer N."/>
            <person name="Luecker S."/>
            <person name="Lage O.M."/>
            <person name="Pohl T."/>
            <person name="Merkel B.J."/>
            <person name="Hornburger P."/>
            <person name="Mueller R.-W."/>
            <person name="Bruemmer F."/>
            <person name="Labrenz M."/>
            <person name="Spormann A.M."/>
            <person name="Op den Camp H."/>
            <person name="Overmann J."/>
            <person name="Amann R."/>
            <person name="Jetten M.S.M."/>
            <person name="Mascher T."/>
            <person name="Medema M.H."/>
            <person name="Devos D.P."/>
            <person name="Kaster A.-K."/>
            <person name="Ovreas L."/>
            <person name="Rohde M."/>
            <person name="Galperin M.Y."/>
            <person name="Jogler C."/>
        </authorList>
    </citation>
    <scope>NUCLEOTIDE SEQUENCE [LARGE SCALE GENOMIC DNA]</scope>
    <source>
        <strain evidence="3 4">ETA_A8</strain>
    </source>
</reference>
<feature type="region of interest" description="Disordered" evidence="1">
    <location>
        <begin position="220"/>
        <end position="252"/>
    </location>
</feature>
<evidence type="ECO:0000256" key="2">
    <source>
        <dbReference type="SAM" id="SignalP"/>
    </source>
</evidence>
<dbReference type="OrthoDB" id="277020at2"/>
<dbReference type="Gene3D" id="3.55.50.30">
    <property type="match status" value="1"/>
</dbReference>
<feature type="compositionally biased region" description="Polar residues" evidence="1">
    <location>
        <begin position="227"/>
        <end position="252"/>
    </location>
</feature>
<gene>
    <name evidence="3" type="ORF">ETAA8_23600</name>
</gene>
<accession>A0A517YAL5</accession>